<feature type="region of interest" description="Disordered" evidence="2">
    <location>
        <begin position="1"/>
        <end position="58"/>
    </location>
</feature>
<dbReference type="GO" id="GO:0003700">
    <property type="term" value="F:DNA-binding transcription factor activity"/>
    <property type="evidence" value="ECO:0007669"/>
    <property type="project" value="InterPro"/>
</dbReference>
<feature type="compositionally biased region" description="Low complexity" evidence="2">
    <location>
        <begin position="695"/>
        <end position="707"/>
    </location>
</feature>
<dbReference type="InterPro" id="IPR007219">
    <property type="entry name" value="XnlR_reg_dom"/>
</dbReference>
<dbReference type="PANTHER" id="PTHR46910">
    <property type="entry name" value="TRANSCRIPTION FACTOR PDR1"/>
    <property type="match status" value="1"/>
</dbReference>
<evidence type="ECO:0000259" key="3">
    <source>
        <dbReference type="SMART" id="SM00906"/>
    </source>
</evidence>
<proteinExistence type="predicted"/>
<feature type="compositionally biased region" description="Polar residues" evidence="2">
    <location>
        <begin position="600"/>
        <end position="609"/>
    </location>
</feature>
<evidence type="ECO:0000313" key="4">
    <source>
        <dbReference type="EMBL" id="KXJ90515.1"/>
    </source>
</evidence>
<keyword evidence="5" id="KW-1185">Reference proteome</keyword>
<dbReference type="Pfam" id="PF04082">
    <property type="entry name" value="Fungal_trans"/>
    <property type="match status" value="1"/>
</dbReference>
<dbReference type="CDD" id="cd12148">
    <property type="entry name" value="fungal_TF_MHR"/>
    <property type="match status" value="1"/>
</dbReference>
<protein>
    <submittedName>
        <fullName evidence="4">Fungal-specific transcription factor domain-domain-containing protein</fullName>
    </submittedName>
</protein>
<feature type="region of interest" description="Disordered" evidence="2">
    <location>
        <begin position="595"/>
        <end position="712"/>
    </location>
</feature>
<dbReference type="OrthoDB" id="189997at2759"/>
<feature type="compositionally biased region" description="Polar residues" evidence="2">
    <location>
        <begin position="617"/>
        <end position="636"/>
    </location>
</feature>
<dbReference type="AlphaFoldDB" id="A0A136J004"/>
<gene>
    <name evidence="4" type="ORF">Micbo1qcDRAFT_226483</name>
</gene>
<evidence type="ECO:0000313" key="5">
    <source>
        <dbReference type="Proteomes" id="UP000070501"/>
    </source>
</evidence>
<dbReference type="GO" id="GO:0006351">
    <property type="term" value="P:DNA-templated transcription"/>
    <property type="evidence" value="ECO:0007669"/>
    <property type="project" value="InterPro"/>
</dbReference>
<organism evidence="4 5">
    <name type="scientific">Microdochium bolleyi</name>
    <dbReference type="NCBI Taxonomy" id="196109"/>
    <lineage>
        <taxon>Eukaryota</taxon>
        <taxon>Fungi</taxon>
        <taxon>Dikarya</taxon>
        <taxon>Ascomycota</taxon>
        <taxon>Pezizomycotina</taxon>
        <taxon>Sordariomycetes</taxon>
        <taxon>Xylariomycetidae</taxon>
        <taxon>Xylariales</taxon>
        <taxon>Microdochiaceae</taxon>
        <taxon>Microdochium</taxon>
    </lineage>
</organism>
<dbReference type="GO" id="GO:0008270">
    <property type="term" value="F:zinc ion binding"/>
    <property type="evidence" value="ECO:0007669"/>
    <property type="project" value="InterPro"/>
</dbReference>
<sequence>MSSETSSGSEHQWPRTGPDPRGQKRPRADADHSRGRRTRARAAEPATAHETGLMRNGTTVGHPRFIGSASGIHFIRVVSDALTRMRPGISQMASGDLVPGEDDQLVSPELFPANVNTPTAVSTARAPFWRDDEVISDADFAHGPPTFDDLVAWTQPYFDNWHSCFPFLHGPEVLELLENVAQVGLSNVSEPNATIVRALVSISHADARQSGTAVGPRPADFLFLSQADTASGLLFAMESPASLKGVQVALCVQLFLISMLRFNMASRLGGVIVRMAFHLGLHRCPARFANFSHHEAMMRKRIWWSLYSLERMVSQSLGHPLSIRDDDVDVCLPTYEHHHQNSAQASAKGHGQGKFSMLCLRFFLQLVPKRLCISDSRATGGSELILFGLLSDHARLRGSILELRNKAIARRNETQDKSIIVQSELTRWVNHVNEALCEDGDDDADSRPDPPHHLSSSQRVLLTVVQHEATIALHRPLLASKTNSPSSRAALQTCIGASRAIIDAVFSYCRQQSEAAMLNVMVWPLLTWSIWMSCYILVFAALEDATPIPSAFRYAKRARHILSQLSRRGTQWPDFCLQALAHLMSVLQSQEPSGAASFELASSRTSTSNHEPEPPSVSHQATSQIGSSPSVRSTTAPPRRGLGRAHTDYAPPAPVHSQPGTTGYARPVPTPQSTSTSSNSGLPFDHSGSRPQNLSTMSSGTAAAATSRSNPGGAWAAAPLDFDPLSAIDFSNFSHLGLLNMDFESWDM</sequence>
<dbReference type="EMBL" id="KQ964252">
    <property type="protein sequence ID" value="KXJ90515.1"/>
    <property type="molecule type" value="Genomic_DNA"/>
</dbReference>
<dbReference type="GO" id="GO:0003677">
    <property type="term" value="F:DNA binding"/>
    <property type="evidence" value="ECO:0007669"/>
    <property type="project" value="InterPro"/>
</dbReference>
<reference evidence="5" key="1">
    <citation type="submission" date="2016-02" db="EMBL/GenBank/DDBJ databases">
        <title>Draft genome sequence of Microdochium bolleyi, a fungal endophyte of beachgrass.</title>
        <authorList>
            <consortium name="DOE Joint Genome Institute"/>
            <person name="David A.S."/>
            <person name="May G."/>
            <person name="Haridas S."/>
            <person name="Lim J."/>
            <person name="Wang M."/>
            <person name="Labutti K."/>
            <person name="Lipzen A."/>
            <person name="Barry K."/>
            <person name="Grigoriev I.V."/>
        </authorList>
    </citation>
    <scope>NUCLEOTIDE SEQUENCE [LARGE SCALE GENOMIC DNA]</scope>
    <source>
        <strain evidence="5">J235TASD1</strain>
    </source>
</reference>
<evidence type="ECO:0000256" key="1">
    <source>
        <dbReference type="ARBA" id="ARBA00023242"/>
    </source>
</evidence>
<dbReference type="Proteomes" id="UP000070501">
    <property type="component" value="Unassembled WGS sequence"/>
</dbReference>
<name>A0A136J004_9PEZI</name>
<dbReference type="STRING" id="196109.A0A136J004"/>
<dbReference type="InParanoid" id="A0A136J004"/>
<dbReference type="PANTHER" id="PTHR46910:SF9">
    <property type="entry name" value="MISCELLANEOUS ZN(II)2CYS6 TRANSCRIPTION FACTOR (EUROFUNG)"/>
    <property type="match status" value="1"/>
</dbReference>
<evidence type="ECO:0000256" key="2">
    <source>
        <dbReference type="SAM" id="MobiDB-lite"/>
    </source>
</evidence>
<keyword evidence="1" id="KW-0539">Nucleus</keyword>
<feature type="compositionally biased region" description="Polar residues" evidence="2">
    <location>
        <begin position="1"/>
        <end position="10"/>
    </location>
</feature>
<accession>A0A136J004</accession>
<feature type="domain" description="Xylanolytic transcriptional activator regulatory" evidence="3">
    <location>
        <begin position="265"/>
        <end position="339"/>
    </location>
</feature>
<dbReference type="SMART" id="SM00906">
    <property type="entry name" value="Fungal_trans"/>
    <property type="match status" value="1"/>
</dbReference>
<dbReference type="InterPro" id="IPR050987">
    <property type="entry name" value="AtrR-like"/>
</dbReference>
<feature type="compositionally biased region" description="Low complexity" evidence="2">
    <location>
        <begin position="671"/>
        <end position="680"/>
    </location>
</feature>